<feature type="region of interest" description="Disordered" evidence="1">
    <location>
        <begin position="109"/>
        <end position="136"/>
    </location>
</feature>
<sequence length="177" mass="19151">MSEDVPAIESTHTPPQGFFAQHRLAIIGAGVFILVILFLLIGIAIGMAKKNFEKKFYLTQIEKLKDALTDSLDKRTELDKEMVELRGELKAKKDHVRDLEDKIADLKHASSKAEKTGETHSKITDSGGSAGTSSDPGEAYLRLKAGDCLIQGSGSTAANWQECLKKGKKTATPSAGH</sequence>
<evidence type="ECO:0000256" key="2">
    <source>
        <dbReference type="SAM" id="Phobius"/>
    </source>
</evidence>
<dbReference type="RefSeq" id="WP_221006372.1">
    <property type="nucleotide sequence ID" value="NZ_CP081150.1"/>
</dbReference>
<gene>
    <name evidence="3" type="ORF">K4H28_00695</name>
</gene>
<organism evidence="3 4">
    <name type="scientific">Deefgea tanakiae</name>
    <dbReference type="NCBI Taxonomy" id="2865840"/>
    <lineage>
        <taxon>Bacteria</taxon>
        <taxon>Pseudomonadati</taxon>
        <taxon>Pseudomonadota</taxon>
        <taxon>Betaproteobacteria</taxon>
        <taxon>Neisseriales</taxon>
        <taxon>Chitinibacteraceae</taxon>
        <taxon>Deefgea</taxon>
    </lineage>
</organism>
<evidence type="ECO:0000313" key="3">
    <source>
        <dbReference type="EMBL" id="QZA77995.1"/>
    </source>
</evidence>
<keyword evidence="4" id="KW-1185">Reference proteome</keyword>
<accession>A0ABX8Z6H8</accession>
<keyword evidence="2" id="KW-0812">Transmembrane</keyword>
<reference evidence="3 4" key="1">
    <citation type="submission" date="2021-08" db="EMBL/GenBank/DDBJ databases">
        <title>complete genome sequencing of Deefgea sp. D25.</title>
        <authorList>
            <person name="Bae J.-W."/>
            <person name="Gim D.-H."/>
        </authorList>
    </citation>
    <scope>NUCLEOTIDE SEQUENCE [LARGE SCALE GENOMIC DNA]</scope>
    <source>
        <strain evidence="3 4">D25</strain>
    </source>
</reference>
<keyword evidence="2" id="KW-1133">Transmembrane helix</keyword>
<feature type="compositionally biased region" description="Basic and acidic residues" evidence="1">
    <location>
        <begin position="109"/>
        <end position="123"/>
    </location>
</feature>
<feature type="compositionally biased region" description="Low complexity" evidence="1">
    <location>
        <begin position="124"/>
        <end position="136"/>
    </location>
</feature>
<dbReference type="Proteomes" id="UP000825679">
    <property type="component" value="Chromosome"/>
</dbReference>
<feature type="transmembrane region" description="Helical" evidence="2">
    <location>
        <begin position="24"/>
        <end position="48"/>
    </location>
</feature>
<evidence type="ECO:0000256" key="1">
    <source>
        <dbReference type="SAM" id="MobiDB-lite"/>
    </source>
</evidence>
<name>A0ABX8Z6H8_9NEIS</name>
<proteinExistence type="predicted"/>
<protein>
    <submittedName>
        <fullName evidence="3">Uncharacterized protein</fullName>
    </submittedName>
</protein>
<keyword evidence="2" id="KW-0472">Membrane</keyword>
<evidence type="ECO:0000313" key="4">
    <source>
        <dbReference type="Proteomes" id="UP000825679"/>
    </source>
</evidence>
<dbReference type="EMBL" id="CP081150">
    <property type="protein sequence ID" value="QZA77995.1"/>
    <property type="molecule type" value="Genomic_DNA"/>
</dbReference>